<dbReference type="SUPFAM" id="SSF69318">
    <property type="entry name" value="Integrin alpha N-terminal domain"/>
    <property type="match status" value="1"/>
</dbReference>
<reference evidence="2 3" key="1">
    <citation type="submission" date="2020-06" db="EMBL/GenBank/DDBJ databases">
        <title>Complete genome of Paenibacillus barcinonensis KACC11450.</title>
        <authorList>
            <person name="Kim M."/>
            <person name="Park Y.-J."/>
            <person name="Shin J.-H."/>
        </authorList>
    </citation>
    <scope>NUCLEOTIDE SEQUENCE [LARGE SCALE GENOMIC DNA]</scope>
    <source>
        <strain evidence="2 3">KACC11450</strain>
    </source>
</reference>
<dbReference type="InterPro" id="IPR028994">
    <property type="entry name" value="Integrin_alpha_N"/>
</dbReference>
<evidence type="ECO:0000313" key="2">
    <source>
        <dbReference type="EMBL" id="QKS55444.1"/>
    </source>
</evidence>
<dbReference type="Proteomes" id="UP000509327">
    <property type="component" value="Chromosome"/>
</dbReference>
<feature type="region of interest" description="Disordered" evidence="1">
    <location>
        <begin position="420"/>
        <end position="442"/>
    </location>
</feature>
<name>A0ABX6PZT0_PAEBA</name>
<protein>
    <recommendedName>
        <fullName evidence="4">VCBS repeat protein</fullName>
    </recommendedName>
</protein>
<proteinExistence type="predicted"/>
<dbReference type="EMBL" id="CP054614">
    <property type="protein sequence ID" value="QKS55444.1"/>
    <property type="molecule type" value="Genomic_DNA"/>
</dbReference>
<gene>
    <name evidence="2" type="ORF">HUB98_03355</name>
</gene>
<accession>A0ABX6PZT0</accession>
<sequence>MMRLLNSRWGRYIAAGSMAVLLGAVLSGCSVISDPKLLMKPPMMSTDKEKLYNIVQKETPPESKLIRPKDMSNTSMIRVEDLNGDGIREASVFYETPNENVRIHGMILEEQGGSWVKKLTFDVPGNELESFKVMDITNDGNPDIVVGVSLQDQKALTAYSYKGGVLEQVLGGVPYNQVIIDDMQGNALDLSGDGKSDFVVVSLNASGFATIALYQYQDDSFKEMDRVVTDYTVKEVYNALGGEIADGKMGIVLDADLDDRSSFTQMMYVKDNKLVSAFKSPDQTYRDDKILSGDVNNDGIIEFGLKETPKGWEHYVFDSRMWFYTFYQWDGKEGKKFVSFQFRDDADLFHLNLKPEWYGKITIDTKSEKDKYIRFKMIKTDETVAEVKYFTFSQWDLEKGKSWKEITRTKDRVIASRVAQSEAGKDALSKTSQLNRKEELNE</sequence>
<organism evidence="2 3">
    <name type="scientific">Paenibacillus barcinonensis</name>
    <dbReference type="NCBI Taxonomy" id="198119"/>
    <lineage>
        <taxon>Bacteria</taxon>
        <taxon>Bacillati</taxon>
        <taxon>Bacillota</taxon>
        <taxon>Bacilli</taxon>
        <taxon>Bacillales</taxon>
        <taxon>Paenibacillaceae</taxon>
        <taxon>Paenibacillus</taxon>
    </lineage>
</organism>
<evidence type="ECO:0008006" key="4">
    <source>
        <dbReference type="Google" id="ProtNLM"/>
    </source>
</evidence>
<evidence type="ECO:0000313" key="3">
    <source>
        <dbReference type="Proteomes" id="UP000509327"/>
    </source>
</evidence>
<dbReference type="PROSITE" id="PS51257">
    <property type="entry name" value="PROKAR_LIPOPROTEIN"/>
    <property type="match status" value="1"/>
</dbReference>
<dbReference type="RefSeq" id="WP_174812096.1">
    <property type="nucleotide sequence ID" value="NZ_CP054614.1"/>
</dbReference>
<keyword evidence="3" id="KW-1185">Reference proteome</keyword>
<evidence type="ECO:0000256" key="1">
    <source>
        <dbReference type="SAM" id="MobiDB-lite"/>
    </source>
</evidence>